<evidence type="ECO:0000256" key="6">
    <source>
        <dbReference type="ARBA" id="ARBA00022960"/>
    </source>
</evidence>
<comment type="subcellular location">
    <subcellularLocation>
        <location evidence="1 13">Cytoplasm</location>
    </subcellularLocation>
</comment>
<name>A0A8J3A7Q3_9ACTN</name>
<keyword evidence="16" id="KW-1185">Reference proteome</keyword>
<evidence type="ECO:0000313" key="16">
    <source>
        <dbReference type="Proteomes" id="UP000650511"/>
    </source>
</evidence>
<evidence type="ECO:0000256" key="9">
    <source>
        <dbReference type="ARBA" id="ARBA00023316"/>
    </source>
</evidence>
<keyword evidence="9 13" id="KW-0961">Cell wall biogenesis/degradation</keyword>
<dbReference type="NCBIfam" id="NF006873">
    <property type="entry name" value="PRK09369.1"/>
    <property type="match status" value="1"/>
</dbReference>
<dbReference type="InterPro" id="IPR013792">
    <property type="entry name" value="RNA3'P_cycl/enolpyr_Trfase_a/b"/>
</dbReference>
<gene>
    <name evidence="13 15" type="primary">murA</name>
    <name evidence="15" type="ORF">GCM10011354_07100</name>
</gene>
<dbReference type="GO" id="GO:0008760">
    <property type="term" value="F:UDP-N-acetylglucosamine 1-carboxyvinyltransferase activity"/>
    <property type="evidence" value="ECO:0007669"/>
    <property type="project" value="UniProtKB-UniRule"/>
</dbReference>
<dbReference type="AlphaFoldDB" id="A0A8J3A7Q3"/>
<dbReference type="SUPFAM" id="SSF55205">
    <property type="entry name" value="EPT/RTPC-like"/>
    <property type="match status" value="1"/>
</dbReference>
<dbReference type="GO" id="GO:0051301">
    <property type="term" value="P:cell division"/>
    <property type="evidence" value="ECO:0007669"/>
    <property type="project" value="UniProtKB-KW"/>
</dbReference>
<reference evidence="15" key="2">
    <citation type="submission" date="2020-09" db="EMBL/GenBank/DDBJ databases">
        <authorList>
            <person name="Sun Q."/>
            <person name="Zhou Y."/>
        </authorList>
    </citation>
    <scope>NUCLEOTIDE SEQUENCE</scope>
    <source>
        <strain evidence="15">CGMCC 1.14988</strain>
    </source>
</reference>
<sequence>MLDPTSSTDVFVVRGGAPLRGTVRLSGAKNSALKLMAAGILCDGTLELGAIPRIADVPVMAEVLRGIGLGVDLDLANERCTIDASVEPDWRPPRDAVTRIRASISCLGPLVGRTRRARIALPGGDKIGARRIEMHVRGLMAMGAEVEERADEVEVVARELHGAILTLDFPSVGATENLVMAAVLADGTTVLDNAAREPEIQDLCRMLVAMGARIDGIGSPTLEIEGVDRLAPISWETCPDRIEAGTYAVAAALTGGDVVIERVRPADLTLPLLKLRSAGVVIEEGGDSLRVKAGDLDPVDFVTLPYPGFPTDLQPQMMVLLTQAEGTSRCTENVFESRFSFVDELARMGADIQIDGHHALIRGPAPLVGATFTGLDVRAGAAGTLAGLVARGTTVVRDVHHVDRGYADWIPRLQALGADVERVPASDVDA</sequence>
<evidence type="ECO:0000256" key="10">
    <source>
        <dbReference type="ARBA" id="ARBA00037534"/>
    </source>
</evidence>
<keyword evidence="7 13" id="KW-0573">Peptidoglycan synthesis</keyword>
<keyword evidence="3 13" id="KW-0963">Cytoplasm</keyword>
<protein>
    <recommendedName>
        <fullName evidence="13">UDP-N-acetylglucosamine 1-carboxyvinyltransferase</fullName>
        <ecNumber evidence="13">2.5.1.7</ecNumber>
    </recommendedName>
    <alternativeName>
        <fullName evidence="13">Enoylpyruvate transferase</fullName>
    </alternativeName>
    <alternativeName>
        <fullName evidence="13">UDP-N-acetylglucosamine enolpyruvyl transferase</fullName>
        <shortName evidence="13">EPT</shortName>
    </alternativeName>
</protein>
<keyword evidence="5 13" id="KW-0808">Transferase</keyword>
<evidence type="ECO:0000256" key="4">
    <source>
        <dbReference type="ARBA" id="ARBA00022618"/>
    </source>
</evidence>
<feature type="binding site" evidence="13">
    <location>
        <position position="334"/>
    </location>
    <ligand>
        <name>UDP-N-acetyl-alpha-D-glucosamine</name>
        <dbReference type="ChEBI" id="CHEBI:57705"/>
    </ligand>
</feature>
<dbReference type="GO" id="GO:0009252">
    <property type="term" value="P:peptidoglycan biosynthetic process"/>
    <property type="evidence" value="ECO:0007669"/>
    <property type="project" value="UniProtKB-UniRule"/>
</dbReference>
<dbReference type="UniPathway" id="UPA00219"/>
<feature type="active site" description="Proton donor" evidence="13">
    <location>
        <position position="125"/>
    </location>
</feature>
<dbReference type="InterPro" id="IPR005750">
    <property type="entry name" value="UDP_GlcNAc_COvinyl_MurA"/>
</dbReference>
<dbReference type="InterPro" id="IPR001986">
    <property type="entry name" value="Enolpyruvate_Tfrase_dom"/>
</dbReference>
<comment type="caution">
    <text evidence="15">The sequence shown here is derived from an EMBL/GenBank/DDBJ whole genome shotgun (WGS) entry which is preliminary data.</text>
</comment>
<comment type="function">
    <text evidence="10 13">Cell wall formation. Adds enolpyruvyl to UDP-N-acetylglucosamine.</text>
</comment>
<dbReference type="NCBIfam" id="TIGR01072">
    <property type="entry name" value="murA"/>
    <property type="match status" value="1"/>
</dbReference>
<evidence type="ECO:0000256" key="2">
    <source>
        <dbReference type="ARBA" id="ARBA00004752"/>
    </source>
</evidence>
<accession>A0A8J3A7Q3</accession>
<keyword evidence="8 13" id="KW-0131">Cell cycle</keyword>
<evidence type="ECO:0000256" key="11">
    <source>
        <dbReference type="ARBA" id="ARBA00038367"/>
    </source>
</evidence>
<evidence type="ECO:0000256" key="1">
    <source>
        <dbReference type="ARBA" id="ARBA00004496"/>
    </source>
</evidence>
<comment type="pathway">
    <text evidence="2 13">Cell wall biogenesis; peptidoglycan biosynthesis.</text>
</comment>
<dbReference type="GO" id="GO:0008360">
    <property type="term" value="P:regulation of cell shape"/>
    <property type="evidence" value="ECO:0007669"/>
    <property type="project" value="UniProtKB-KW"/>
</dbReference>
<organism evidence="15 16">
    <name type="scientific">Egicoccus halophilus</name>
    <dbReference type="NCBI Taxonomy" id="1670830"/>
    <lineage>
        <taxon>Bacteria</taxon>
        <taxon>Bacillati</taxon>
        <taxon>Actinomycetota</taxon>
        <taxon>Nitriliruptoria</taxon>
        <taxon>Egicoccales</taxon>
        <taxon>Egicoccaceae</taxon>
        <taxon>Egicoccus</taxon>
    </lineage>
</organism>
<dbReference type="PANTHER" id="PTHR43783:SF1">
    <property type="entry name" value="UDP-N-ACETYLGLUCOSAMINE 1-CARBOXYVINYLTRANSFERASE"/>
    <property type="match status" value="1"/>
</dbReference>
<feature type="domain" description="Enolpyruvate transferase" evidence="14">
    <location>
        <begin position="13"/>
        <end position="413"/>
    </location>
</feature>
<comment type="similarity">
    <text evidence="11 13">Belongs to the EPSP synthase family. MurA subfamily.</text>
</comment>
<comment type="catalytic activity">
    <reaction evidence="12 13">
        <text>phosphoenolpyruvate + UDP-N-acetyl-alpha-D-glucosamine = UDP-N-acetyl-3-O-(1-carboxyvinyl)-alpha-D-glucosamine + phosphate</text>
        <dbReference type="Rhea" id="RHEA:18681"/>
        <dbReference type="ChEBI" id="CHEBI:43474"/>
        <dbReference type="ChEBI" id="CHEBI:57705"/>
        <dbReference type="ChEBI" id="CHEBI:58702"/>
        <dbReference type="ChEBI" id="CHEBI:68483"/>
        <dbReference type="EC" id="2.5.1.7"/>
    </reaction>
</comment>
<evidence type="ECO:0000256" key="5">
    <source>
        <dbReference type="ARBA" id="ARBA00022679"/>
    </source>
</evidence>
<evidence type="ECO:0000259" key="14">
    <source>
        <dbReference type="Pfam" id="PF00275"/>
    </source>
</evidence>
<evidence type="ECO:0000256" key="12">
    <source>
        <dbReference type="ARBA" id="ARBA00047527"/>
    </source>
</evidence>
<dbReference type="Pfam" id="PF00275">
    <property type="entry name" value="EPSP_synthase"/>
    <property type="match status" value="1"/>
</dbReference>
<dbReference type="Gene3D" id="3.65.10.10">
    <property type="entry name" value="Enolpyruvate transferase domain"/>
    <property type="match status" value="2"/>
</dbReference>
<dbReference type="GO" id="GO:0005737">
    <property type="term" value="C:cytoplasm"/>
    <property type="evidence" value="ECO:0007669"/>
    <property type="project" value="UniProtKB-SubCell"/>
</dbReference>
<feature type="binding site" evidence="13">
    <location>
        <begin position="29"/>
        <end position="30"/>
    </location>
    <ligand>
        <name>phosphoenolpyruvate</name>
        <dbReference type="ChEBI" id="CHEBI:58702"/>
    </ligand>
</feature>
<comment type="caution">
    <text evidence="13">Lacks conserved residue(s) required for the propagation of feature annotation.</text>
</comment>
<dbReference type="PANTHER" id="PTHR43783">
    <property type="entry name" value="UDP-N-ACETYLGLUCOSAMINE 1-CARBOXYVINYLTRANSFERASE"/>
    <property type="match status" value="1"/>
</dbReference>
<feature type="binding site" evidence="13">
    <location>
        <position position="312"/>
    </location>
    <ligand>
        <name>UDP-N-acetyl-alpha-D-glucosamine</name>
        <dbReference type="ChEBI" id="CHEBI:57705"/>
    </ligand>
</feature>
<keyword evidence="4 13" id="KW-0132">Cell division</keyword>
<dbReference type="RefSeq" id="WP_130650802.1">
    <property type="nucleotide sequence ID" value="NZ_BMHA01000002.1"/>
</dbReference>
<dbReference type="EC" id="2.5.1.7" evidence="13"/>
<dbReference type="HAMAP" id="MF_00111">
    <property type="entry name" value="MurA"/>
    <property type="match status" value="1"/>
</dbReference>
<evidence type="ECO:0000256" key="8">
    <source>
        <dbReference type="ARBA" id="ARBA00023306"/>
    </source>
</evidence>
<dbReference type="OrthoDB" id="9803760at2"/>
<feature type="binding site" evidence="13">
    <location>
        <position position="101"/>
    </location>
    <ligand>
        <name>UDP-N-acetyl-alpha-D-glucosamine</name>
        <dbReference type="ChEBI" id="CHEBI:57705"/>
    </ligand>
</feature>
<evidence type="ECO:0000256" key="13">
    <source>
        <dbReference type="HAMAP-Rule" id="MF_00111"/>
    </source>
</evidence>
<keyword evidence="6 13" id="KW-0133">Cell shape</keyword>
<proteinExistence type="inferred from homology"/>
<dbReference type="CDD" id="cd01555">
    <property type="entry name" value="UdpNAET"/>
    <property type="match status" value="1"/>
</dbReference>
<dbReference type="InterPro" id="IPR050068">
    <property type="entry name" value="MurA_subfamily"/>
</dbReference>
<evidence type="ECO:0000313" key="15">
    <source>
        <dbReference type="EMBL" id="GGI04047.1"/>
    </source>
</evidence>
<reference evidence="15" key="1">
    <citation type="journal article" date="2014" name="Int. J. Syst. Evol. Microbiol.">
        <title>Complete genome sequence of Corynebacterium casei LMG S-19264T (=DSM 44701T), isolated from a smear-ripened cheese.</title>
        <authorList>
            <consortium name="US DOE Joint Genome Institute (JGI-PGF)"/>
            <person name="Walter F."/>
            <person name="Albersmeier A."/>
            <person name="Kalinowski J."/>
            <person name="Ruckert C."/>
        </authorList>
    </citation>
    <scope>NUCLEOTIDE SEQUENCE</scope>
    <source>
        <strain evidence="15">CGMCC 1.14988</strain>
    </source>
</reference>
<evidence type="ECO:0000256" key="7">
    <source>
        <dbReference type="ARBA" id="ARBA00022984"/>
    </source>
</evidence>
<dbReference type="Proteomes" id="UP000650511">
    <property type="component" value="Unassembled WGS sequence"/>
</dbReference>
<dbReference type="GO" id="GO:0019277">
    <property type="term" value="P:UDP-N-acetylgalactosamine biosynthetic process"/>
    <property type="evidence" value="ECO:0007669"/>
    <property type="project" value="InterPro"/>
</dbReference>
<dbReference type="InterPro" id="IPR036968">
    <property type="entry name" value="Enolpyruvate_Tfrase_sf"/>
</dbReference>
<evidence type="ECO:0000256" key="3">
    <source>
        <dbReference type="ARBA" id="ARBA00022490"/>
    </source>
</evidence>
<dbReference type="EMBL" id="BMHA01000002">
    <property type="protein sequence ID" value="GGI04047.1"/>
    <property type="molecule type" value="Genomic_DNA"/>
</dbReference>
<dbReference type="GO" id="GO:0071555">
    <property type="term" value="P:cell wall organization"/>
    <property type="evidence" value="ECO:0007669"/>
    <property type="project" value="UniProtKB-KW"/>
</dbReference>